<evidence type="ECO:0000313" key="2">
    <source>
        <dbReference type="EnsemblMetazoa" id="AMEC007799-PA"/>
    </source>
</evidence>
<dbReference type="PANTHER" id="PTHR21219:SF4">
    <property type="entry name" value="PID DOMAIN-CONTAINING PROTEIN"/>
    <property type="match status" value="1"/>
</dbReference>
<feature type="region of interest" description="Disordered" evidence="1">
    <location>
        <begin position="78"/>
        <end position="130"/>
    </location>
</feature>
<feature type="compositionally biased region" description="Low complexity" evidence="1">
    <location>
        <begin position="95"/>
        <end position="121"/>
    </location>
</feature>
<accession>A0A182TT14</accession>
<feature type="region of interest" description="Disordered" evidence="1">
    <location>
        <begin position="26"/>
        <end position="47"/>
    </location>
</feature>
<proteinExistence type="predicted"/>
<reference evidence="2" key="2">
    <citation type="submission" date="2020-05" db="UniProtKB">
        <authorList>
            <consortium name="EnsemblMetazoa"/>
        </authorList>
    </citation>
    <scope>IDENTIFICATION</scope>
    <source>
        <strain evidence="2">CM1001059</strain>
    </source>
</reference>
<dbReference type="VEuPathDB" id="VectorBase:AMEC007799"/>
<organism evidence="2 3">
    <name type="scientific">Anopheles melas</name>
    <dbReference type="NCBI Taxonomy" id="34690"/>
    <lineage>
        <taxon>Eukaryota</taxon>
        <taxon>Metazoa</taxon>
        <taxon>Ecdysozoa</taxon>
        <taxon>Arthropoda</taxon>
        <taxon>Hexapoda</taxon>
        <taxon>Insecta</taxon>
        <taxon>Pterygota</taxon>
        <taxon>Neoptera</taxon>
        <taxon>Endopterygota</taxon>
        <taxon>Diptera</taxon>
        <taxon>Nematocera</taxon>
        <taxon>Culicoidea</taxon>
        <taxon>Culicidae</taxon>
        <taxon>Anophelinae</taxon>
        <taxon>Anopheles</taxon>
    </lineage>
</organism>
<dbReference type="AlphaFoldDB" id="A0A182TT14"/>
<sequence length="205" mass="20996">MCNQQCVLDDRHPNISVQCGKQSIISQRLDDRSSHNGRRRSSSISGLSRGSLAGAIINDRDNLDISAVASSLRDFGGVSAAGTGGQPPATGGPPGATERPAGSGAAGASSSAGGAASGVSRHGSDARREISNSVQAQIERMFTDVAKENGGSTANVQSFSVRCLGSLPLKDKVTSLVGLQEPLRQLYLSGAGHGLHQPHIHSCTV</sequence>
<dbReference type="Proteomes" id="UP000075902">
    <property type="component" value="Unassembled WGS sequence"/>
</dbReference>
<dbReference type="EnsemblMetazoa" id="AMEC007799-RA">
    <property type="protein sequence ID" value="AMEC007799-PA"/>
    <property type="gene ID" value="AMEC007799"/>
</dbReference>
<name>A0A182TT14_9DIPT</name>
<dbReference type="PANTHER" id="PTHR21219">
    <property type="entry name" value="FI19613P1"/>
    <property type="match status" value="1"/>
</dbReference>
<protein>
    <submittedName>
        <fullName evidence="2">Uncharacterized protein</fullName>
    </submittedName>
</protein>
<keyword evidence="3" id="KW-1185">Reference proteome</keyword>
<evidence type="ECO:0000313" key="3">
    <source>
        <dbReference type="Proteomes" id="UP000075902"/>
    </source>
</evidence>
<reference evidence="3" key="1">
    <citation type="submission" date="2014-01" db="EMBL/GenBank/DDBJ databases">
        <title>The Genome Sequence of Anopheles melas CM1001059_A (V2).</title>
        <authorList>
            <consortium name="The Broad Institute Genomics Platform"/>
            <person name="Neafsey D.E."/>
            <person name="Besansky N."/>
            <person name="Howell P."/>
            <person name="Walton C."/>
            <person name="Young S.K."/>
            <person name="Zeng Q."/>
            <person name="Gargeya S."/>
            <person name="Fitzgerald M."/>
            <person name="Haas B."/>
            <person name="Abouelleil A."/>
            <person name="Allen A.W."/>
            <person name="Alvarado L."/>
            <person name="Arachchi H.M."/>
            <person name="Berlin A.M."/>
            <person name="Chapman S.B."/>
            <person name="Gainer-Dewar J."/>
            <person name="Goldberg J."/>
            <person name="Griggs A."/>
            <person name="Gujja S."/>
            <person name="Hansen M."/>
            <person name="Howarth C."/>
            <person name="Imamovic A."/>
            <person name="Ireland A."/>
            <person name="Larimer J."/>
            <person name="McCowan C."/>
            <person name="Murphy C."/>
            <person name="Pearson M."/>
            <person name="Poon T.W."/>
            <person name="Priest M."/>
            <person name="Roberts A."/>
            <person name="Saif S."/>
            <person name="Shea T."/>
            <person name="Sisk P."/>
            <person name="Sykes S."/>
            <person name="Wortman J."/>
            <person name="Nusbaum C."/>
            <person name="Birren B."/>
        </authorList>
    </citation>
    <scope>NUCLEOTIDE SEQUENCE [LARGE SCALE GENOMIC DNA]</scope>
    <source>
        <strain evidence="3">CM1001059</strain>
    </source>
</reference>
<evidence type="ECO:0000256" key="1">
    <source>
        <dbReference type="SAM" id="MobiDB-lite"/>
    </source>
</evidence>